<dbReference type="AlphaFoldDB" id="A0A4R3YBQ0"/>
<gene>
    <name evidence="1" type="ORF">EDC16_102267</name>
</gene>
<organism evidence="1 2">
    <name type="scientific">Testudinibacter aquarius</name>
    <dbReference type="NCBI Taxonomy" id="1524974"/>
    <lineage>
        <taxon>Bacteria</taxon>
        <taxon>Pseudomonadati</taxon>
        <taxon>Pseudomonadota</taxon>
        <taxon>Gammaproteobacteria</taxon>
        <taxon>Pasteurellales</taxon>
        <taxon>Pasteurellaceae</taxon>
        <taxon>Testudinibacter</taxon>
    </lineage>
</organism>
<comment type="caution">
    <text evidence="1">The sequence shown here is derived from an EMBL/GenBank/DDBJ whole genome shotgun (WGS) entry which is preliminary data.</text>
</comment>
<dbReference type="Proteomes" id="UP000294619">
    <property type="component" value="Unassembled WGS sequence"/>
</dbReference>
<dbReference type="EMBL" id="SMCP01000002">
    <property type="protein sequence ID" value="TCV89390.1"/>
    <property type="molecule type" value="Genomic_DNA"/>
</dbReference>
<name>A0A4R3YBQ0_9PAST</name>
<evidence type="ECO:0000313" key="1">
    <source>
        <dbReference type="EMBL" id="TCV89390.1"/>
    </source>
</evidence>
<proteinExistence type="predicted"/>
<sequence length="29" mass="3441">MIQLITRLYSELPPVSDHEPILADWVYLK</sequence>
<protein>
    <submittedName>
        <fullName evidence="1">Uncharacterized protein</fullName>
    </submittedName>
</protein>
<evidence type="ECO:0000313" key="2">
    <source>
        <dbReference type="Proteomes" id="UP000294619"/>
    </source>
</evidence>
<accession>A0A4R3YBQ0</accession>
<reference evidence="1 2" key="1">
    <citation type="submission" date="2019-03" db="EMBL/GenBank/DDBJ databases">
        <title>Genomic Encyclopedia of Type Strains, Phase IV (KMG-IV): sequencing the most valuable type-strain genomes for metagenomic binning, comparative biology and taxonomic classification.</title>
        <authorList>
            <person name="Goeker M."/>
        </authorList>
    </citation>
    <scope>NUCLEOTIDE SEQUENCE [LARGE SCALE GENOMIC DNA]</scope>
    <source>
        <strain evidence="1 2">DSM 28140</strain>
    </source>
</reference>